<dbReference type="Proteomes" id="UP001620409">
    <property type="component" value="Unassembled WGS sequence"/>
</dbReference>
<reference evidence="4 5" key="1">
    <citation type="submission" date="2020-10" db="EMBL/GenBank/DDBJ databases">
        <title>Phylogeny of dyella-like bacteria.</title>
        <authorList>
            <person name="Fu J."/>
        </authorList>
    </citation>
    <scope>NUCLEOTIDE SEQUENCE [LARGE SCALE GENOMIC DNA]</scope>
    <source>
        <strain evidence="4 5">DHG40</strain>
    </source>
</reference>
<dbReference type="EMBL" id="JADIKI010000021">
    <property type="protein sequence ID" value="MFK2853928.1"/>
    <property type="molecule type" value="Genomic_DNA"/>
</dbReference>
<dbReference type="InterPro" id="IPR050708">
    <property type="entry name" value="T6SS_VgrG/RHS"/>
</dbReference>
<dbReference type="Gene3D" id="2.180.10.10">
    <property type="entry name" value="RHS repeat-associated core"/>
    <property type="match status" value="1"/>
</dbReference>
<keyword evidence="5" id="KW-1185">Reference proteome</keyword>
<dbReference type="InterPro" id="IPR056823">
    <property type="entry name" value="TEN-like_YD-shell"/>
</dbReference>
<dbReference type="InterPro" id="IPR022385">
    <property type="entry name" value="Rhs_assc_core"/>
</dbReference>
<proteinExistence type="predicted"/>
<evidence type="ECO:0000256" key="1">
    <source>
        <dbReference type="ARBA" id="ARBA00022737"/>
    </source>
</evidence>
<dbReference type="Pfam" id="PF25023">
    <property type="entry name" value="TEN_YD-shell"/>
    <property type="match status" value="1"/>
</dbReference>
<feature type="chain" id="PRO_5046795475" evidence="2">
    <location>
        <begin position="34"/>
        <end position="332"/>
    </location>
</feature>
<keyword evidence="2" id="KW-0732">Signal</keyword>
<sequence>MIISEKSQSLKRMRALLRWAVFGLLSVTMHAFAQSAGTVTYVYTDPQGTPLAEADANGNITATFDYTPYGTTALGNPPNGSGYTGHVNDPETNLVYMQARYYDPATGRFLSVDPTGPTPGNTFYFNRFAYVGDNPVLRVDPFGKYFCQQSGGCAEFDKAYNEIKQAAAQYSPDSAIGKAFAKVLGYYGEKGEKGSQGNVVNIKEGKTSTGNPAEISHNRFTGSDTITFDVKQIMEEDNGSGAELAASGAHEGQHGVDDATRRANHIHESPDTVNATEHSAYMLQSYVNQGLGVNSVYGLWRSDWPASEVEARRAAAVDKYSELSVQAWQKQH</sequence>
<comment type="caution">
    <text evidence="4">The sequence shown here is derived from an EMBL/GenBank/DDBJ whole genome shotgun (WGS) entry which is preliminary data.</text>
</comment>
<feature type="domain" description="Teneurin-like YD-shell" evidence="3">
    <location>
        <begin position="33"/>
        <end position="113"/>
    </location>
</feature>
<dbReference type="NCBIfam" id="TIGR03696">
    <property type="entry name" value="Rhs_assc_core"/>
    <property type="match status" value="1"/>
</dbReference>
<protein>
    <submittedName>
        <fullName evidence="4">RHS repeat-associated core domain-containing protein</fullName>
    </submittedName>
</protein>
<evidence type="ECO:0000313" key="4">
    <source>
        <dbReference type="EMBL" id="MFK2853928.1"/>
    </source>
</evidence>
<evidence type="ECO:0000313" key="5">
    <source>
        <dbReference type="Proteomes" id="UP001620409"/>
    </source>
</evidence>
<organism evidence="4 5">
    <name type="scientific">Dyella humi</name>
    <dbReference type="NCBI Taxonomy" id="1770547"/>
    <lineage>
        <taxon>Bacteria</taxon>
        <taxon>Pseudomonadati</taxon>
        <taxon>Pseudomonadota</taxon>
        <taxon>Gammaproteobacteria</taxon>
        <taxon>Lysobacterales</taxon>
        <taxon>Rhodanobacteraceae</taxon>
        <taxon>Dyella</taxon>
    </lineage>
</organism>
<name>A0ABW8IFG4_9GAMM</name>
<dbReference type="PANTHER" id="PTHR32305:SF15">
    <property type="entry name" value="PROTEIN RHSA-RELATED"/>
    <property type="match status" value="1"/>
</dbReference>
<keyword evidence="1" id="KW-0677">Repeat</keyword>
<accession>A0ABW8IFG4</accession>
<evidence type="ECO:0000256" key="2">
    <source>
        <dbReference type="SAM" id="SignalP"/>
    </source>
</evidence>
<dbReference type="PANTHER" id="PTHR32305">
    <property type="match status" value="1"/>
</dbReference>
<evidence type="ECO:0000259" key="3">
    <source>
        <dbReference type="Pfam" id="PF25023"/>
    </source>
</evidence>
<gene>
    <name evidence="4" type="ORF">ISP18_04935</name>
</gene>
<feature type="signal peptide" evidence="2">
    <location>
        <begin position="1"/>
        <end position="33"/>
    </location>
</feature>
<dbReference type="RefSeq" id="WP_380017591.1">
    <property type="nucleotide sequence ID" value="NZ_JADIKI010000021.1"/>
</dbReference>